<evidence type="ECO:0000313" key="1">
    <source>
        <dbReference type="EMBL" id="ACK73058.1"/>
    </source>
</evidence>
<dbReference type="eggNOG" id="ENOG5031Z0B">
    <property type="taxonomic scope" value="Bacteria"/>
</dbReference>
<dbReference type="InterPro" id="IPR002636">
    <property type="entry name" value="DUF29"/>
</dbReference>
<organism evidence="1 2">
    <name type="scientific">Gloeothece citriformis (strain PCC 7424)</name>
    <name type="common">Cyanothece sp. (strain PCC 7424)</name>
    <dbReference type="NCBI Taxonomy" id="65393"/>
    <lineage>
        <taxon>Bacteria</taxon>
        <taxon>Bacillati</taxon>
        <taxon>Cyanobacteriota</taxon>
        <taxon>Cyanophyceae</taxon>
        <taxon>Oscillatoriophycideae</taxon>
        <taxon>Chroococcales</taxon>
        <taxon>Aphanothecaceae</taxon>
        <taxon>Gloeothece</taxon>
        <taxon>Gloeothece citriformis</taxon>
    </lineage>
</organism>
<dbReference type="Pfam" id="PF01724">
    <property type="entry name" value="DUF29"/>
    <property type="match status" value="1"/>
</dbReference>
<name>B7KBT0_GLOC7</name>
<evidence type="ECO:0000313" key="2">
    <source>
        <dbReference type="Proteomes" id="UP000002384"/>
    </source>
</evidence>
<dbReference type="RefSeq" id="WP_015956641.1">
    <property type="nucleotide sequence ID" value="NC_011729.1"/>
</dbReference>
<protein>
    <recommendedName>
        <fullName evidence="3">DUF29 domain-containing protein</fullName>
    </recommendedName>
</protein>
<sequence>MEELMLLKDLLKAGKIPDALELIEELEEMSKSDKLNKIFSYGIILLLHLIKQEAENRTTKSWDVSIRNAVKQIQRVNQRHKAKGTYLNEEELLDTLKDAFDSALDRASLEAFEGIYEREDIAAMIDQSKIINQAFELITNSNQQDALNGVEKS</sequence>
<dbReference type="Gene3D" id="1.20.1220.20">
    <property type="entry name" value="Uncharcterised protein PF01724"/>
    <property type="match status" value="1"/>
</dbReference>
<gene>
    <name evidence="1" type="ordered locus">PCC7424_4698</name>
</gene>
<dbReference type="PANTHER" id="PTHR34235">
    <property type="entry name" value="SLR1203 PROTEIN-RELATED"/>
    <property type="match status" value="1"/>
</dbReference>
<reference evidence="2" key="1">
    <citation type="journal article" date="2011" name="MBio">
        <title>Novel metabolic attributes of the genus Cyanothece, comprising a group of unicellular nitrogen-fixing Cyanobacteria.</title>
        <authorList>
            <person name="Bandyopadhyay A."/>
            <person name="Elvitigala T."/>
            <person name="Welsh E."/>
            <person name="Stockel J."/>
            <person name="Liberton M."/>
            <person name="Min H."/>
            <person name="Sherman L.A."/>
            <person name="Pakrasi H.B."/>
        </authorList>
    </citation>
    <scope>NUCLEOTIDE SEQUENCE [LARGE SCALE GENOMIC DNA]</scope>
    <source>
        <strain evidence="2">PCC 7424</strain>
    </source>
</reference>
<dbReference type="AlphaFoldDB" id="B7KBT0"/>
<dbReference type="PANTHER" id="PTHR34235:SF1">
    <property type="entry name" value="SLR0416 PROTEIN"/>
    <property type="match status" value="1"/>
</dbReference>
<dbReference type="HOGENOM" id="CLU_134228_0_0_3"/>
<keyword evidence="2" id="KW-1185">Reference proteome</keyword>
<dbReference type="Proteomes" id="UP000002384">
    <property type="component" value="Chromosome"/>
</dbReference>
<evidence type="ECO:0008006" key="3">
    <source>
        <dbReference type="Google" id="ProtNLM"/>
    </source>
</evidence>
<proteinExistence type="predicted"/>
<dbReference type="OrthoDB" id="495351at2"/>
<dbReference type="EMBL" id="CP001291">
    <property type="protein sequence ID" value="ACK73058.1"/>
    <property type="molecule type" value="Genomic_DNA"/>
</dbReference>
<dbReference type="KEGG" id="cyc:PCC7424_4698"/>
<accession>B7KBT0</accession>
<dbReference type="STRING" id="65393.PCC7424_4698"/>